<keyword evidence="3" id="KW-0808">Transferase</keyword>
<gene>
    <name evidence="10" type="ORF">LIER_40524</name>
</gene>
<protein>
    <submittedName>
        <fullName evidence="10">Non-receptor serine/threonine protein kinase</fullName>
    </submittedName>
</protein>
<dbReference type="Proteomes" id="UP001454036">
    <property type="component" value="Unassembled WGS sequence"/>
</dbReference>
<proteinExistence type="inferred from homology"/>
<evidence type="ECO:0000256" key="5">
    <source>
        <dbReference type="ARBA" id="ARBA00022777"/>
    </source>
</evidence>
<evidence type="ECO:0000256" key="3">
    <source>
        <dbReference type="ARBA" id="ARBA00022679"/>
    </source>
</evidence>
<feature type="domain" description="Protein kinase" evidence="9">
    <location>
        <begin position="60"/>
        <end position="166"/>
    </location>
</feature>
<evidence type="ECO:0000256" key="6">
    <source>
        <dbReference type="ARBA" id="ARBA00022840"/>
    </source>
</evidence>
<feature type="binding site" evidence="7">
    <location>
        <position position="90"/>
    </location>
    <ligand>
        <name>ATP</name>
        <dbReference type="ChEBI" id="CHEBI:30616"/>
    </ligand>
</feature>
<keyword evidence="4 7" id="KW-0547">Nucleotide-binding</keyword>
<dbReference type="InterPro" id="IPR050117">
    <property type="entry name" value="MAPK"/>
</dbReference>
<dbReference type="PROSITE" id="PS00107">
    <property type="entry name" value="PROTEIN_KINASE_ATP"/>
    <property type="match status" value="1"/>
</dbReference>
<evidence type="ECO:0000256" key="4">
    <source>
        <dbReference type="ARBA" id="ARBA00022741"/>
    </source>
</evidence>
<reference evidence="10 11" key="1">
    <citation type="submission" date="2024-01" db="EMBL/GenBank/DDBJ databases">
        <title>The complete chloroplast genome sequence of Lithospermum erythrorhizon: insights into the phylogenetic relationship among Boraginaceae species and the maternal lineages of purple gromwells.</title>
        <authorList>
            <person name="Okada T."/>
            <person name="Watanabe K."/>
        </authorList>
    </citation>
    <scope>NUCLEOTIDE SEQUENCE [LARGE SCALE GENOMIC DNA]</scope>
</reference>
<dbReference type="Pfam" id="PF00069">
    <property type="entry name" value="Pkinase"/>
    <property type="match status" value="1"/>
</dbReference>
<comment type="caution">
    <text evidence="10">The sequence shown here is derived from an EMBL/GenBank/DDBJ whole genome shotgun (WGS) entry which is preliminary data.</text>
</comment>
<feature type="compositionally biased region" description="Low complexity" evidence="8">
    <location>
        <begin position="7"/>
        <end position="20"/>
    </location>
</feature>
<dbReference type="EMBL" id="BAABME010023527">
    <property type="protein sequence ID" value="GAA0168237.1"/>
    <property type="molecule type" value="Genomic_DNA"/>
</dbReference>
<dbReference type="FunFam" id="3.30.200.20:FF:000046">
    <property type="entry name" value="Mitogen-activated protein kinase"/>
    <property type="match status" value="1"/>
</dbReference>
<evidence type="ECO:0000256" key="2">
    <source>
        <dbReference type="ARBA" id="ARBA00022527"/>
    </source>
</evidence>
<keyword evidence="6 7" id="KW-0067">ATP-binding</keyword>
<dbReference type="InterPro" id="IPR000719">
    <property type="entry name" value="Prot_kinase_dom"/>
</dbReference>
<keyword evidence="2 10" id="KW-0723">Serine/threonine-protein kinase</keyword>
<dbReference type="Gene3D" id="3.30.200.20">
    <property type="entry name" value="Phosphorylase Kinase, domain 1"/>
    <property type="match status" value="1"/>
</dbReference>
<dbReference type="PANTHER" id="PTHR24055">
    <property type="entry name" value="MITOGEN-ACTIVATED PROTEIN KINASE"/>
    <property type="match status" value="1"/>
</dbReference>
<keyword evidence="5 10" id="KW-0418">Kinase</keyword>
<dbReference type="PROSITE" id="PS50011">
    <property type="entry name" value="PROTEIN_KINASE_DOM"/>
    <property type="match status" value="1"/>
</dbReference>
<evidence type="ECO:0000259" key="9">
    <source>
        <dbReference type="PROSITE" id="PS50011"/>
    </source>
</evidence>
<dbReference type="SUPFAM" id="SSF56112">
    <property type="entry name" value="Protein kinase-like (PK-like)"/>
    <property type="match status" value="1"/>
</dbReference>
<organism evidence="10 11">
    <name type="scientific">Lithospermum erythrorhizon</name>
    <name type="common">Purple gromwell</name>
    <name type="synonym">Lithospermum officinale var. erythrorhizon</name>
    <dbReference type="NCBI Taxonomy" id="34254"/>
    <lineage>
        <taxon>Eukaryota</taxon>
        <taxon>Viridiplantae</taxon>
        <taxon>Streptophyta</taxon>
        <taxon>Embryophyta</taxon>
        <taxon>Tracheophyta</taxon>
        <taxon>Spermatophyta</taxon>
        <taxon>Magnoliopsida</taxon>
        <taxon>eudicotyledons</taxon>
        <taxon>Gunneridae</taxon>
        <taxon>Pentapetalae</taxon>
        <taxon>asterids</taxon>
        <taxon>lamiids</taxon>
        <taxon>Boraginales</taxon>
        <taxon>Boraginaceae</taxon>
        <taxon>Boraginoideae</taxon>
        <taxon>Lithospermeae</taxon>
        <taxon>Lithospermum</taxon>
    </lineage>
</organism>
<dbReference type="GO" id="GO:0004674">
    <property type="term" value="F:protein serine/threonine kinase activity"/>
    <property type="evidence" value="ECO:0007669"/>
    <property type="project" value="UniProtKB-KW"/>
</dbReference>
<evidence type="ECO:0000256" key="7">
    <source>
        <dbReference type="PROSITE-ProRule" id="PRU10141"/>
    </source>
</evidence>
<dbReference type="InterPro" id="IPR017441">
    <property type="entry name" value="Protein_kinase_ATP_BS"/>
</dbReference>
<feature type="region of interest" description="Disordered" evidence="8">
    <location>
        <begin position="1"/>
        <end position="27"/>
    </location>
</feature>
<dbReference type="AlphaFoldDB" id="A0AAV3R1J2"/>
<accession>A0AAV3R1J2</accession>
<dbReference type="InterPro" id="IPR011009">
    <property type="entry name" value="Kinase-like_dom_sf"/>
</dbReference>
<evidence type="ECO:0000313" key="10">
    <source>
        <dbReference type="EMBL" id="GAA0168237.1"/>
    </source>
</evidence>
<keyword evidence="11" id="KW-1185">Reference proteome</keyword>
<dbReference type="GO" id="GO:0005524">
    <property type="term" value="F:ATP binding"/>
    <property type="evidence" value="ECO:0007669"/>
    <property type="project" value="UniProtKB-UniRule"/>
</dbReference>
<evidence type="ECO:0000313" key="11">
    <source>
        <dbReference type="Proteomes" id="UP001454036"/>
    </source>
</evidence>
<evidence type="ECO:0000256" key="8">
    <source>
        <dbReference type="SAM" id="MobiDB-lite"/>
    </source>
</evidence>
<sequence length="166" mass="18455">MEGGAEATTDTMMTDAAAAPPSQPLPPGSLENIPATLIYGGRFIQYNIFGNMFEVTSKYKPPILPIGKGAYGIVCSALNLETNENVAIKKIANAFDNRIDAKRTLREIKLLRHMDHENVVAIRDIIPPSQRESFNDVYIAYELMDTDLHQIIRSNQGLSEEHCQVH</sequence>
<comment type="similarity">
    <text evidence="1">Belongs to the protein kinase superfamily. CMGC Ser/Thr protein kinase family. MAP kinase subfamily.</text>
</comment>
<name>A0AAV3R1J2_LITER</name>
<evidence type="ECO:0000256" key="1">
    <source>
        <dbReference type="ARBA" id="ARBA00008832"/>
    </source>
</evidence>